<dbReference type="InterPro" id="IPR024559">
    <property type="entry name" value="DUF3846"/>
</dbReference>
<dbReference type="EMBL" id="LR796366">
    <property type="protein sequence ID" value="CAB4139873.1"/>
    <property type="molecule type" value="Genomic_DNA"/>
</dbReference>
<reference evidence="3" key="1">
    <citation type="submission" date="2020-04" db="EMBL/GenBank/DDBJ databases">
        <authorList>
            <person name="Chiriac C."/>
            <person name="Salcher M."/>
            <person name="Ghai R."/>
            <person name="Kavagutti S V."/>
        </authorList>
    </citation>
    <scope>NUCLEOTIDE SEQUENCE</scope>
</reference>
<accession>A0A6J5NHB3</accession>
<protein>
    <recommendedName>
        <fullName evidence="1">DUF3846 domain-containing protein</fullName>
    </recommendedName>
</protein>
<gene>
    <name evidence="2" type="ORF">UFOVP355_28</name>
    <name evidence="3" type="ORF">UFOVP677_28</name>
</gene>
<dbReference type="Pfam" id="PF12957">
    <property type="entry name" value="DUF3846"/>
    <property type="match status" value="1"/>
</dbReference>
<evidence type="ECO:0000259" key="1">
    <source>
        <dbReference type="Pfam" id="PF12957"/>
    </source>
</evidence>
<name>A0A6J5NHB3_9CAUD</name>
<dbReference type="EMBL" id="LR796647">
    <property type="protein sequence ID" value="CAB4156901.1"/>
    <property type="molecule type" value="Genomic_DNA"/>
</dbReference>
<proteinExistence type="predicted"/>
<organism evidence="3">
    <name type="scientific">uncultured Caudovirales phage</name>
    <dbReference type="NCBI Taxonomy" id="2100421"/>
    <lineage>
        <taxon>Viruses</taxon>
        <taxon>Duplodnaviria</taxon>
        <taxon>Heunggongvirae</taxon>
        <taxon>Uroviricota</taxon>
        <taxon>Caudoviricetes</taxon>
        <taxon>Peduoviridae</taxon>
        <taxon>Maltschvirus</taxon>
        <taxon>Maltschvirus maltsch</taxon>
    </lineage>
</organism>
<feature type="domain" description="DUF3846" evidence="1">
    <location>
        <begin position="7"/>
        <end position="110"/>
    </location>
</feature>
<evidence type="ECO:0000313" key="2">
    <source>
        <dbReference type="EMBL" id="CAB4139873.1"/>
    </source>
</evidence>
<evidence type="ECO:0000313" key="3">
    <source>
        <dbReference type="EMBL" id="CAB4156901.1"/>
    </source>
</evidence>
<sequence length="200" mass="22593">MSAVHGLLIHSGVGAKVERIQVGELEDIQSRVGGMIDAVRKQVSKDIVAVGYVHDEGLILDMEMNWIASALFMQEIRGPVVVVNGLSKDYEYDGDNHDLPDAFITYMQTKFIDKVAETYNESKLVQGMLEYAFNKDMITEDETKKLLEHLELGVEGNEESMDYVNNEFARIYELIEQEMTVGATDQLVDEIYDYLKKQGG</sequence>